<gene>
    <name evidence="3" type="ordered locus">RPC_0421</name>
</gene>
<dbReference type="InterPro" id="IPR021225">
    <property type="entry name" value="Tlde1_dom"/>
</dbReference>
<dbReference type="AlphaFoldDB" id="Q21C90"/>
<evidence type="ECO:0000259" key="2">
    <source>
        <dbReference type="Pfam" id="PF10908"/>
    </source>
</evidence>
<keyword evidence="1" id="KW-0472">Membrane</keyword>
<evidence type="ECO:0000256" key="1">
    <source>
        <dbReference type="SAM" id="Phobius"/>
    </source>
</evidence>
<keyword evidence="1" id="KW-0812">Transmembrane</keyword>
<dbReference type="STRING" id="316056.RPC_0421"/>
<dbReference type="Pfam" id="PF10908">
    <property type="entry name" value="Tlde1_dom"/>
    <property type="match status" value="1"/>
</dbReference>
<dbReference type="HOGENOM" id="CLU_037312_0_0_5"/>
<feature type="domain" description="Tlde1" evidence="2">
    <location>
        <begin position="259"/>
        <end position="362"/>
    </location>
</feature>
<proteinExistence type="predicted"/>
<sequence>MANPRQWRRSLNCRSLAFMMRRLDAFWAEWASRPWRRTGKWMAHVKTCVENIPSGRGVLFPGTIGLLGVALAAATAAWIADIDPIAWVFESTPTSVVEVASFDARFLRDSISDQVAPVALPPAAMRSLTPELEAKLRQAKARLAQDLTAQSVAPPDLIAMTSTPPAQTTSVVAVPLPRSRPVLADLMAAQRSAAVSNDPQPGLLEKFSEMFSGRMTLASLDPDGGLGSDGPNLVALGYDNATAVYDISARRVYMPNGVKLEAHSGFGALMDDPGHVDKHNVGATPPNVYELKPRERLFHGVQAIRMIPVGRNDTLGRSGLLAHSYMLGPNGDSNGCVSIKQYDRFLQAYQNGEIKRLVVVPSLGDTTAVARRSTSQL</sequence>
<name>Q21C90_RHOPB</name>
<protein>
    <recommendedName>
        <fullName evidence="2">Tlde1 domain-containing protein</fullName>
    </recommendedName>
</protein>
<accession>Q21C90</accession>
<organism evidence="3">
    <name type="scientific">Rhodopseudomonas palustris (strain BisB18)</name>
    <dbReference type="NCBI Taxonomy" id="316056"/>
    <lineage>
        <taxon>Bacteria</taxon>
        <taxon>Pseudomonadati</taxon>
        <taxon>Pseudomonadota</taxon>
        <taxon>Alphaproteobacteria</taxon>
        <taxon>Hyphomicrobiales</taxon>
        <taxon>Nitrobacteraceae</taxon>
        <taxon>Rhodopseudomonas</taxon>
    </lineage>
</organism>
<reference evidence="3" key="1">
    <citation type="submission" date="2006-03" db="EMBL/GenBank/DDBJ databases">
        <title>Complete sequence of Rhodopseudomonas palustris BisB18.</title>
        <authorList>
            <consortium name="US DOE Joint Genome Institute"/>
            <person name="Copeland A."/>
            <person name="Lucas S."/>
            <person name="Lapidus A."/>
            <person name="Barry K."/>
            <person name="Detter J.C."/>
            <person name="Glavina del Rio T."/>
            <person name="Hammon N."/>
            <person name="Israni S."/>
            <person name="Dalin E."/>
            <person name="Tice H."/>
            <person name="Pitluck S."/>
            <person name="Chain P."/>
            <person name="Malfatti S."/>
            <person name="Shin M."/>
            <person name="Vergez L."/>
            <person name="Schmutz J."/>
            <person name="Larimer F."/>
            <person name="Land M."/>
            <person name="Hauser L."/>
            <person name="Pelletier D.A."/>
            <person name="Kyrpides N."/>
            <person name="Anderson I."/>
            <person name="Oda Y."/>
            <person name="Harwood C.S."/>
            <person name="Richardson P."/>
        </authorList>
    </citation>
    <scope>NUCLEOTIDE SEQUENCE [LARGE SCALE GENOMIC DNA]</scope>
    <source>
        <strain evidence="3">BisB18</strain>
    </source>
</reference>
<keyword evidence="1" id="KW-1133">Transmembrane helix</keyword>
<dbReference type="eggNOG" id="ENOG502ZBN2">
    <property type="taxonomic scope" value="Bacteria"/>
</dbReference>
<dbReference type="KEGG" id="rpc:RPC_0421"/>
<dbReference type="EMBL" id="CP000301">
    <property type="protein sequence ID" value="ABD85996.1"/>
    <property type="molecule type" value="Genomic_DNA"/>
</dbReference>
<feature type="transmembrane region" description="Helical" evidence="1">
    <location>
        <begin position="58"/>
        <end position="80"/>
    </location>
</feature>
<evidence type="ECO:0000313" key="3">
    <source>
        <dbReference type="EMBL" id="ABD85996.1"/>
    </source>
</evidence>